<evidence type="ECO:0000256" key="4">
    <source>
        <dbReference type="ARBA" id="ARBA00022801"/>
    </source>
</evidence>
<dbReference type="SMART" id="SM00730">
    <property type="entry name" value="PSN"/>
    <property type="match status" value="1"/>
</dbReference>
<evidence type="ECO:0000256" key="8">
    <source>
        <dbReference type="SAM" id="Phobius"/>
    </source>
</evidence>
<sequence length="400" mass="41639">MRQQISFREGLLAPVVLSVSLFGLYLLIKFTDFDLQTFLSAYFWLLATVAITGAATPLLRRVGDALGQPTLAVTVPEGLLMDDKGEGVTRAELRPSAAAAVALAAGVATWDALHHGDFTLNNMVACLVATELLQLLGIRSFRAAALLLGGLLCYDVFWVFASPEVVGDNVMLAVATSDAVTGPTRLLFPRVPRVGGQVPDFPFSLLGLGDVALPGLLAALALRYDASRSTDMRARATAAAEAIQEALGELGPGASRQQMGDAAAKAAFTAYDAVADREERQRNLSQGGGSSSTSSSGGGSGGSGAGDGEGAAEQEERVPVSDALLVQRPTFTAAMVAYVAGLLLAFAANSATGMGQPALLYIVPSMLGALVLSGLLRNELGRLWRFTDVPSWKPKPASTK</sequence>
<organism evidence="9 10">
    <name type="scientific">Monoraphidium neglectum</name>
    <dbReference type="NCBI Taxonomy" id="145388"/>
    <lineage>
        <taxon>Eukaryota</taxon>
        <taxon>Viridiplantae</taxon>
        <taxon>Chlorophyta</taxon>
        <taxon>core chlorophytes</taxon>
        <taxon>Chlorophyceae</taxon>
        <taxon>CS clade</taxon>
        <taxon>Sphaeropleales</taxon>
        <taxon>Selenastraceae</taxon>
        <taxon>Monoraphidium</taxon>
    </lineage>
</organism>
<feature type="transmembrane region" description="Helical" evidence="8">
    <location>
        <begin position="40"/>
        <end position="59"/>
    </location>
</feature>
<comment type="similarity">
    <text evidence="2">Belongs to the peptidase A22B family.</text>
</comment>
<feature type="transmembrane region" description="Helical" evidence="8">
    <location>
        <begin position="12"/>
        <end position="28"/>
    </location>
</feature>
<evidence type="ECO:0000256" key="2">
    <source>
        <dbReference type="ARBA" id="ARBA00006859"/>
    </source>
</evidence>
<dbReference type="GeneID" id="25736705"/>
<keyword evidence="3 8" id="KW-0812">Transmembrane</keyword>
<evidence type="ECO:0000256" key="3">
    <source>
        <dbReference type="ARBA" id="ARBA00022692"/>
    </source>
</evidence>
<dbReference type="KEGG" id="mng:MNEG_3827"/>
<dbReference type="GO" id="GO:0098554">
    <property type="term" value="C:cytoplasmic side of endoplasmic reticulum membrane"/>
    <property type="evidence" value="ECO:0007669"/>
    <property type="project" value="TreeGrafter"/>
</dbReference>
<dbReference type="STRING" id="145388.A0A0D2MUD9"/>
<feature type="region of interest" description="Disordered" evidence="7">
    <location>
        <begin position="279"/>
        <end position="316"/>
    </location>
</feature>
<keyword evidence="10" id="KW-1185">Reference proteome</keyword>
<evidence type="ECO:0000256" key="5">
    <source>
        <dbReference type="ARBA" id="ARBA00022989"/>
    </source>
</evidence>
<feature type="transmembrane region" description="Helical" evidence="8">
    <location>
        <begin position="331"/>
        <end position="352"/>
    </location>
</feature>
<dbReference type="EMBL" id="KK100720">
    <property type="protein sequence ID" value="KIZ04127.1"/>
    <property type="molecule type" value="Genomic_DNA"/>
</dbReference>
<protein>
    <submittedName>
        <fullName evidence="9">Signal peptide peptidase-like protein</fullName>
    </submittedName>
</protein>
<keyword evidence="4" id="KW-0378">Hydrolase</keyword>
<dbReference type="OrthoDB" id="29661at2759"/>
<accession>A0A0D2MUD9</accession>
<keyword evidence="5 8" id="KW-1133">Transmembrane helix</keyword>
<reference evidence="9 10" key="1">
    <citation type="journal article" date="2013" name="BMC Genomics">
        <title>Reconstruction of the lipid metabolism for the microalga Monoraphidium neglectum from its genome sequence reveals characteristics suitable for biofuel production.</title>
        <authorList>
            <person name="Bogen C."/>
            <person name="Al-Dilaimi A."/>
            <person name="Albersmeier A."/>
            <person name="Wichmann J."/>
            <person name="Grundmann M."/>
            <person name="Rupp O."/>
            <person name="Lauersen K.J."/>
            <person name="Blifernez-Klassen O."/>
            <person name="Kalinowski J."/>
            <person name="Goesmann A."/>
            <person name="Mussgnug J.H."/>
            <person name="Kruse O."/>
        </authorList>
    </citation>
    <scope>NUCLEOTIDE SEQUENCE [LARGE SCALE GENOMIC DNA]</scope>
    <source>
        <strain evidence="9 10">SAG 48.87</strain>
    </source>
</reference>
<feature type="transmembrane region" description="Helical" evidence="8">
    <location>
        <begin position="143"/>
        <end position="161"/>
    </location>
</feature>
<feature type="transmembrane region" description="Helical" evidence="8">
    <location>
        <begin position="201"/>
        <end position="222"/>
    </location>
</feature>
<dbReference type="GO" id="GO:0006465">
    <property type="term" value="P:signal peptide processing"/>
    <property type="evidence" value="ECO:0007669"/>
    <property type="project" value="TreeGrafter"/>
</dbReference>
<dbReference type="InterPro" id="IPR006639">
    <property type="entry name" value="Preselin/SPP"/>
</dbReference>
<dbReference type="Proteomes" id="UP000054498">
    <property type="component" value="Unassembled WGS sequence"/>
</dbReference>
<dbReference type="PANTHER" id="PTHR12174">
    <property type="entry name" value="SIGNAL PEPTIDE PEPTIDASE"/>
    <property type="match status" value="1"/>
</dbReference>
<dbReference type="Pfam" id="PF04258">
    <property type="entry name" value="Peptidase_A22B"/>
    <property type="match status" value="2"/>
</dbReference>
<dbReference type="GO" id="GO:0098553">
    <property type="term" value="C:lumenal side of endoplasmic reticulum membrane"/>
    <property type="evidence" value="ECO:0007669"/>
    <property type="project" value="TreeGrafter"/>
</dbReference>
<dbReference type="AlphaFoldDB" id="A0A0D2MUD9"/>
<evidence type="ECO:0000256" key="7">
    <source>
        <dbReference type="SAM" id="MobiDB-lite"/>
    </source>
</evidence>
<name>A0A0D2MUD9_9CHLO</name>
<dbReference type="InterPro" id="IPR007369">
    <property type="entry name" value="Peptidase_A22B_SPP"/>
</dbReference>
<dbReference type="PANTHER" id="PTHR12174:SF73">
    <property type="entry name" value="SIGNAL PEPTIDE PEPTIDASE DOMAIN CONTAINING PROTEIN"/>
    <property type="match status" value="1"/>
</dbReference>
<dbReference type="GO" id="GO:0042500">
    <property type="term" value="F:aspartic endopeptidase activity, intramembrane cleaving"/>
    <property type="evidence" value="ECO:0007669"/>
    <property type="project" value="InterPro"/>
</dbReference>
<evidence type="ECO:0000313" key="9">
    <source>
        <dbReference type="EMBL" id="KIZ04127.1"/>
    </source>
</evidence>
<dbReference type="RefSeq" id="XP_013903146.1">
    <property type="nucleotide sequence ID" value="XM_014047692.1"/>
</dbReference>
<keyword evidence="6 8" id="KW-0472">Membrane</keyword>
<proteinExistence type="inferred from homology"/>
<feature type="transmembrane region" description="Helical" evidence="8">
    <location>
        <begin position="358"/>
        <end position="376"/>
    </location>
</feature>
<gene>
    <name evidence="9" type="ORF">MNEG_3827</name>
</gene>
<evidence type="ECO:0000256" key="1">
    <source>
        <dbReference type="ARBA" id="ARBA00004127"/>
    </source>
</evidence>
<comment type="subcellular location">
    <subcellularLocation>
        <location evidence="1">Endomembrane system</location>
        <topology evidence="1">Multi-pass membrane protein</topology>
    </subcellularLocation>
</comment>
<evidence type="ECO:0000313" key="10">
    <source>
        <dbReference type="Proteomes" id="UP000054498"/>
    </source>
</evidence>
<dbReference type="GO" id="GO:0033619">
    <property type="term" value="P:membrane protein proteolysis"/>
    <property type="evidence" value="ECO:0007669"/>
    <property type="project" value="TreeGrafter"/>
</dbReference>
<evidence type="ECO:0000256" key="6">
    <source>
        <dbReference type="ARBA" id="ARBA00023136"/>
    </source>
</evidence>
<feature type="compositionally biased region" description="Gly residues" evidence="7">
    <location>
        <begin position="286"/>
        <end position="309"/>
    </location>
</feature>